<protein>
    <submittedName>
        <fullName evidence="2">Ribose transport system substrate-binding protein</fullName>
    </submittedName>
</protein>
<dbReference type="InterPro" id="IPR025997">
    <property type="entry name" value="SBP_2_dom"/>
</dbReference>
<dbReference type="RefSeq" id="WP_157751550.1">
    <property type="nucleotide sequence ID" value="NZ_BOMJ01000001.1"/>
</dbReference>
<dbReference type="EMBL" id="LT629758">
    <property type="protein sequence ID" value="SDT19670.1"/>
    <property type="molecule type" value="Genomic_DNA"/>
</dbReference>
<dbReference type="AlphaFoldDB" id="A0A1H1YE07"/>
<dbReference type="InterPro" id="IPR028082">
    <property type="entry name" value="Peripla_BP_I"/>
</dbReference>
<dbReference type="STRING" id="113562.SAMN04489716_2817"/>
<evidence type="ECO:0000313" key="2">
    <source>
        <dbReference type="EMBL" id="SDT19670.1"/>
    </source>
</evidence>
<sequence>MRAGPAAFAAAFVLAACSGEAPSEPAPAVLVVAGRQVDFVRELATGFGEGVRRVPGVGQKIIGPETVDNAAEMRMIRGFLDGKHGSISLFTFAPELFADSLGKAAAAGTSLVGLHTIPAPGSRVPLFIGNDNLAIGTQLGEAMAHRIPAQTEGLVIIGSPYPGVVVLDQRASGVRAAVEKLRPDVTVLGPFDTKQDPAANKQAWKTLQEANPHALAFIGVGGADAHSLAELRDTHPTRIDGGVGTDPKALSVAGTGALVLVSTEPYLQGLLAGAIQARCAKDGDELPAGWLAVPGLVVDTVNVGEIVARQASDQARRAWFKPQADAILANLPDHLRPLVEAQ</sequence>
<dbReference type="Proteomes" id="UP000198688">
    <property type="component" value="Chromosome I"/>
</dbReference>
<accession>A0A1H1YE07</accession>
<dbReference type="Gene3D" id="3.40.50.2300">
    <property type="match status" value="2"/>
</dbReference>
<dbReference type="PROSITE" id="PS51257">
    <property type="entry name" value="PROKAR_LIPOPROTEIN"/>
    <property type="match status" value="1"/>
</dbReference>
<gene>
    <name evidence="2" type="ORF">SAMN04489716_2817</name>
</gene>
<reference evidence="2 3" key="1">
    <citation type="submission" date="2016-10" db="EMBL/GenBank/DDBJ databases">
        <authorList>
            <person name="de Groot N.N."/>
        </authorList>
    </citation>
    <scope>NUCLEOTIDE SEQUENCE [LARGE SCALE GENOMIC DNA]</scope>
    <source>
        <strain evidence="2 3">DSM 43941</strain>
    </source>
</reference>
<proteinExistence type="predicted"/>
<keyword evidence="3" id="KW-1185">Reference proteome</keyword>
<dbReference type="OrthoDB" id="3286068at2"/>
<evidence type="ECO:0000259" key="1">
    <source>
        <dbReference type="Pfam" id="PF13407"/>
    </source>
</evidence>
<name>A0A1H1YE07_9ACTN</name>
<dbReference type="Pfam" id="PF13407">
    <property type="entry name" value="Peripla_BP_4"/>
    <property type="match status" value="1"/>
</dbReference>
<feature type="domain" description="Periplasmic binding protein" evidence="1">
    <location>
        <begin position="31"/>
        <end position="271"/>
    </location>
</feature>
<dbReference type="SUPFAM" id="SSF53822">
    <property type="entry name" value="Periplasmic binding protein-like I"/>
    <property type="match status" value="1"/>
</dbReference>
<evidence type="ECO:0000313" key="3">
    <source>
        <dbReference type="Proteomes" id="UP000198688"/>
    </source>
</evidence>
<organism evidence="2 3">
    <name type="scientific">Actinoplanes derwentensis</name>
    <dbReference type="NCBI Taxonomy" id="113562"/>
    <lineage>
        <taxon>Bacteria</taxon>
        <taxon>Bacillati</taxon>
        <taxon>Actinomycetota</taxon>
        <taxon>Actinomycetes</taxon>
        <taxon>Micromonosporales</taxon>
        <taxon>Micromonosporaceae</taxon>
        <taxon>Actinoplanes</taxon>
    </lineage>
</organism>